<evidence type="ECO:0000256" key="1">
    <source>
        <dbReference type="SAM" id="Phobius"/>
    </source>
</evidence>
<comment type="caution">
    <text evidence="2">The sequence shown here is derived from an EMBL/GenBank/DDBJ whole genome shotgun (WGS) entry which is preliminary data.</text>
</comment>
<dbReference type="EMBL" id="JAKFHA010000007">
    <property type="protein sequence ID" value="MCF2528676.1"/>
    <property type="molecule type" value="Genomic_DNA"/>
</dbReference>
<dbReference type="AlphaFoldDB" id="A0AA41U0K1"/>
<reference evidence="2" key="1">
    <citation type="submission" date="2022-01" db="EMBL/GenBank/DDBJ databases">
        <title>Genome-Based Taxonomic Classification of the Phylum Actinobacteria.</title>
        <authorList>
            <person name="Gao Y."/>
        </authorList>
    </citation>
    <scope>NUCLEOTIDE SEQUENCE</scope>
    <source>
        <strain evidence="2">KLBMP 8922</strain>
    </source>
</reference>
<proteinExistence type="predicted"/>
<protein>
    <submittedName>
        <fullName evidence="2">Uncharacterized protein</fullName>
    </submittedName>
</protein>
<keyword evidence="1" id="KW-0812">Transmembrane</keyword>
<accession>A0AA41U0K1</accession>
<evidence type="ECO:0000313" key="3">
    <source>
        <dbReference type="Proteomes" id="UP001165378"/>
    </source>
</evidence>
<keyword evidence="1" id="KW-0472">Membrane</keyword>
<sequence length="201" mass="21255">MSPLRSRLADGRTLPLLTYTFLSGALVAGAAWIATARSLEAVVNTLVLLGGATGVLNERRAAARRGRRLALSAITAETAWNRDVLGNAPFRPGTAPPSDLTLPRLRVRAVETALVTAVFQGRGDQVLAGLLTAWCDAADDLNHRLAVVEADVFGCRPAERADRHRVIMESVRNSAELRAAIDACAALTALTAPAAGTRPTR</sequence>
<gene>
    <name evidence="2" type="ORF">LZ495_15825</name>
</gene>
<dbReference type="RefSeq" id="WP_235052829.1">
    <property type="nucleotide sequence ID" value="NZ_JAKFHA010000007.1"/>
</dbReference>
<feature type="transmembrane region" description="Helical" evidence="1">
    <location>
        <begin position="16"/>
        <end position="35"/>
    </location>
</feature>
<feature type="transmembrane region" description="Helical" evidence="1">
    <location>
        <begin position="41"/>
        <end position="58"/>
    </location>
</feature>
<keyword evidence="3" id="KW-1185">Reference proteome</keyword>
<organism evidence="2 3">
    <name type="scientific">Yinghuangia soli</name>
    <dbReference type="NCBI Taxonomy" id="2908204"/>
    <lineage>
        <taxon>Bacteria</taxon>
        <taxon>Bacillati</taxon>
        <taxon>Actinomycetota</taxon>
        <taxon>Actinomycetes</taxon>
        <taxon>Kitasatosporales</taxon>
        <taxon>Streptomycetaceae</taxon>
        <taxon>Yinghuangia</taxon>
    </lineage>
</organism>
<dbReference type="Proteomes" id="UP001165378">
    <property type="component" value="Unassembled WGS sequence"/>
</dbReference>
<keyword evidence="1" id="KW-1133">Transmembrane helix</keyword>
<evidence type="ECO:0000313" key="2">
    <source>
        <dbReference type="EMBL" id="MCF2528676.1"/>
    </source>
</evidence>
<name>A0AA41U0K1_9ACTN</name>